<feature type="domain" description="RNA polymerase sigma factor 70 region 4 type 2" evidence="7">
    <location>
        <begin position="166"/>
        <end position="216"/>
    </location>
</feature>
<dbReference type="AlphaFoldDB" id="A0A3E4GQ67"/>
<dbReference type="Gene3D" id="1.10.1740.10">
    <property type="match status" value="1"/>
</dbReference>
<feature type="domain" description="RNA polymerase sigma-70 region 2" evidence="6">
    <location>
        <begin position="68"/>
        <end position="124"/>
    </location>
</feature>
<gene>
    <name evidence="9" type="ORF">DXD67_09360</name>
</gene>
<evidence type="ECO:0000313" key="10">
    <source>
        <dbReference type="Proteomes" id="UP000260655"/>
    </source>
</evidence>
<dbReference type="Pfam" id="PF04542">
    <property type="entry name" value="Sigma70_r2"/>
    <property type="match status" value="1"/>
</dbReference>
<comment type="caution">
    <text evidence="9">The sequence shown here is derived from an EMBL/GenBank/DDBJ whole genome shotgun (WGS) entry which is preliminary data.</text>
</comment>
<keyword evidence="2" id="KW-0805">Transcription regulation</keyword>
<evidence type="ECO:0000259" key="7">
    <source>
        <dbReference type="Pfam" id="PF08281"/>
    </source>
</evidence>
<feature type="domain" description="Zinc-ribbon" evidence="8">
    <location>
        <begin position="9"/>
        <end position="30"/>
    </location>
</feature>
<sequence>MRWRTENMYCTRCGKEIRSDQKFCGNCGAKNVNYQEKNDLKEMIEKAAAGEENALEKIYNLTYVQGFAIALQMVKNEQDAMDIMQDAYISAFRNLKQIEDPKRLKSWFNCIVANKCKDWLKKKKPQLFSDIPTGDDDREFEDTIADENLTFSPEESVDYAETKRLMKEILDGLPEDQKLCVLMYYYEELSVADIADALGCSNGTVKSRLNYARKKIRNDVEELERKGTKLYSVAPLPFILWMLREGEQTISVPGSFGKELVRQGAGIVKSGSAPTSGNTGSGKSGIRKTDPVKNGQAAGRKIVKSAAGKAAGKIIGTKAVAGVVGASVIGGGAVVGYHIHQAKEQKVTKEEWQAAYKEWVGKWSDDTRFELFDMNGDDVPEIVRVGSCMADGATVATCTPDGIREEEIYRIGMWYIPGGNVLDNNDGNMGVFYDRVFEIKDGEWLQIGDGECRMEDNTNPEYDENGDYVFRYKWDGKEVTNKKYEKKLKKLFGNRKPEALGNEAVSYHEIINQISHY</sequence>
<evidence type="ECO:0000256" key="1">
    <source>
        <dbReference type="ARBA" id="ARBA00010641"/>
    </source>
</evidence>
<reference evidence="9 10" key="1">
    <citation type="submission" date="2018-08" db="EMBL/GenBank/DDBJ databases">
        <title>A genome reference for cultivated species of the human gut microbiota.</title>
        <authorList>
            <person name="Zou Y."/>
            <person name="Xue W."/>
            <person name="Luo G."/>
        </authorList>
    </citation>
    <scope>NUCLEOTIDE SEQUENCE [LARGE SCALE GENOMIC DNA]</scope>
    <source>
        <strain evidence="9 10">TM07-19</strain>
    </source>
</reference>
<dbReference type="GO" id="GO:0016987">
    <property type="term" value="F:sigma factor activity"/>
    <property type="evidence" value="ECO:0007669"/>
    <property type="project" value="UniProtKB-KW"/>
</dbReference>
<evidence type="ECO:0000256" key="4">
    <source>
        <dbReference type="ARBA" id="ARBA00023163"/>
    </source>
</evidence>
<dbReference type="SUPFAM" id="SSF88659">
    <property type="entry name" value="Sigma3 and sigma4 domains of RNA polymerase sigma factors"/>
    <property type="match status" value="1"/>
</dbReference>
<dbReference type="Gene3D" id="1.10.10.10">
    <property type="entry name" value="Winged helix-like DNA-binding domain superfamily/Winged helix DNA-binding domain"/>
    <property type="match status" value="1"/>
</dbReference>
<dbReference type="GO" id="GO:0006352">
    <property type="term" value="P:DNA-templated transcription initiation"/>
    <property type="evidence" value="ECO:0007669"/>
    <property type="project" value="InterPro"/>
</dbReference>
<evidence type="ECO:0000256" key="2">
    <source>
        <dbReference type="ARBA" id="ARBA00023015"/>
    </source>
</evidence>
<dbReference type="GO" id="GO:0003677">
    <property type="term" value="F:DNA binding"/>
    <property type="evidence" value="ECO:0007669"/>
    <property type="project" value="InterPro"/>
</dbReference>
<evidence type="ECO:0000259" key="8">
    <source>
        <dbReference type="Pfam" id="PF13240"/>
    </source>
</evidence>
<evidence type="ECO:0000259" key="6">
    <source>
        <dbReference type="Pfam" id="PF04542"/>
    </source>
</evidence>
<dbReference type="Pfam" id="PF13240">
    <property type="entry name" value="Zn_Ribbon_1"/>
    <property type="match status" value="1"/>
</dbReference>
<dbReference type="InterPro" id="IPR007627">
    <property type="entry name" value="RNA_pol_sigma70_r2"/>
</dbReference>
<dbReference type="InterPro" id="IPR039425">
    <property type="entry name" value="RNA_pol_sigma-70-like"/>
</dbReference>
<name>A0A3E4GQ67_9FIRM</name>
<dbReference type="Proteomes" id="UP000260655">
    <property type="component" value="Unassembled WGS sequence"/>
</dbReference>
<evidence type="ECO:0000256" key="3">
    <source>
        <dbReference type="ARBA" id="ARBA00023082"/>
    </source>
</evidence>
<dbReference type="CDD" id="cd06171">
    <property type="entry name" value="Sigma70_r4"/>
    <property type="match status" value="1"/>
</dbReference>
<dbReference type="InterPro" id="IPR013324">
    <property type="entry name" value="RNA_pol_sigma_r3/r4-like"/>
</dbReference>
<protein>
    <submittedName>
        <fullName evidence="9">Zinc-ribbon domain-containing protein</fullName>
    </submittedName>
</protein>
<evidence type="ECO:0000313" key="9">
    <source>
        <dbReference type="EMBL" id="RGJ23246.1"/>
    </source>
</evidence>
<dbReference type="InterPro" id="IPR026870">
    <property type="entry name" value="Zinc_ribbon_dom"/>
</dbReference>
<dbReference type="NCBIfam" id="TIGR02937">
    <property type="entry name" value="sigma70-ECF"/>
    <property type="match status" value="1"/>
</dbReference>
<dbReference type="InterPro" id="IPR014284">
    <property type="entry name" value="RNA_pol_sigma-70_dom"/>
</dbReference>
<dbReference type="InterPro" id="IPR013325">
    <property type="entry name" value="RNA_pol_sigma_r2"/>
</dbReference>
<dbReference type="PANTHER" id="PTHR43133">
    <property type="entry name" value="RNA POLYMERASE ECF-TYPE SIGMA FACTO"/>
    <property type="match status" value="1"/>
</dbReference>
<dbReference type="PANTHER" id="PTHR43133:SF51">
    <property type="entry name" value="RNA POLYMERASE SIGMA FACTOR"/>
    <property type="match status" value="1"/>
</dbReference>
<dbReference type="EMBL" id="QSOV01000008">
    <property type="protein sequence ID" value="RGJ23246.1"/>
    <property type="molecule type" value="Genomic_DNA"/>
</dbReference>
<dbReference type="Pfam" id="PF08281">
    <property type="entry name" value="Sigma70_r4_2"/>
    <property type="match status" value="1"/>
</dbReference>
<comment type="similarity">
    <text evidence="1">Belongs to the sigma-70 factor family. ECF subfamily.</text>
</comment>
<keyword evidence="3" id="KW-0731">Sigma factor</keyword>
<organism evidence="9 10">
    <name type="scientific">Coprococcus comes</name>
    <dbReference type="NCBI Taxonomy" id="410072"/>
    <lineage>
        <taxon>Bacteria</taxon>
        <taxon>Bacillati</taxon>
        <taxon>Bacillota</taxon>
        <taxon>Clostridia</taxon>
        <taxon>Lachnospirales</taxon>
        <taxon>Lachnospiraceae</taxon>
        <taxon>Coprococcus</taxon>
    </lineage>
</organism>
<dbReference type="InterPro" id="IPR036388">
    <property type="entry name" value="WH-like_DNA-bd_sf"/>
</dbReference>
<feature type="region of interest" description="Disordered" evidence="5">
    <location>
        <begin position="268"/>
        <end position="297"/>
    </location>
</feature>
<evidence type="ECO:0000256" key="5">
    <source>
        <dbReference type="SAM" id="MobiDB-lite"/>
    </source>
</evidence>
<accession>A0A3E4GQ67</accession>
<keyword evidence="4" id="KW-0804">Transcription</keyword>
<dbReference type="SUPFAM" id="SSF88946">
    <property type="entry name" value="Sigma2 domain of RNA polymerase sigma factors"/>
    <property type="match status" value="1"/>
</dbReference>
<proteinExistence type="inferred from homology"/>
<dbReference type="InterPro" id="IPR013249">
    <property type="entry name" value="RNA_pol_sigma70_r4_t2"/>
</dbReference>